<reference evidence="17" key="1">
    <citation type="journal article" date="2020" name="PLoS Negl. Trop. Dis.">
        <title>High-quality nuclear genome for Sarcoptes scabiei-A critical resource for a neglected parasite.</title>
        <authorList>
            <person name="Korhonen P.K."/>
            <person name="Gasser R.B."/>
            <person name="Ma G."/>
            <person name="Wang T."/>
            <person name="Stroehlein A.J."/>
            <person name="Young N.D."/>
            <person name="Ang C.S."/>
            <person name="Fernando D.D."/>
            <person name="Lu H.C."/>
            <person name="Taylor S."/>
            <person name="Reynolds S.L."/>
            <person name="Mofiz E."/>
            <person name="Najaraj S.H."/>
            <person name="Gowda H."/>
            <person name="Madugundu A."/>
            <person name="Renuse S."/>
            <person name="Holt D."/>
            <person name="Pandey A."/>
            <person name="Papenfuss A.T."/>
            <person name="Fischer K."/>
        </authorList>
    </citation>
    <scope>NUCLEOTIDE SEQUENCE [LARGE SCALE GENOMIC DNA]</scope>
</reference>
<dbReference type="InterPro" id="IPR027474">
    <property type="entry name" value="L-asparaginase_N"/>
</dbReference>
<feature type="domain" description="L-asparaginase N-terminal" evidence="13">
    <location>
        <begin position="86"/>
        <end position="279"/>
    </location>
</feature>
<dbReference type="InterPro" id="IPR006034">
    <property type="entry name" value="Asparaginase/glutaminase-like"/>
</dbReference>
<dbReference type="PROSITE" id="PS50088">
    <property type="entry name" value="ANK_REPEAT"/>
    <property type="match status" value="2"/>
</dbReference>
<dbReference type="InterPro" id="IPR036770">
    <property type="entry name" value="Ankyrin_rpt-contain_sf"/>
</dbReference>
<feature type="repeat" description="ANK" evidence="11">
    <location>
        <begin position="491"/>
        <end position="523"/>
    </location>
</feature>
<keyword evidence="7" id="KW-0638">Presynaptic neurotoxin</keyword>
<comment type="subcellular location">
    <subcellularLocation>
        <location evidence="1">Target cell membrane</location>
    </subcellularLocation>
</comment>
<dbReference type="GO" id="GO:0006887">
    <property type="term" value="P:exocytosis"/>
    <property type="evidence" value="ECO:0007669"/>
    <property type="project" value="UniProtKB-KW"/>
</dbReference>
<comment type="similarity">
    <text evidence="10">In the N-terminal section; belongs to the asparaginase 1 family.</text>
</comment>
<evidence type="ECO:0000256" key="9">
    <source>
        <dbReference type="ARBA" id="ARBA00023298"/>
    </source>
</evidence>
<dbReference type="GO" id="GO:0004067">
    <property type="term" value="F:asparaginase activity"/>
    <property type="evidence" value="ECO:0007669"/>
    <property type="project" value="UniProtKB-UniRule"/>
</dbReference>
<dbReference type="Pfam" id="PF12796">
    <property type="entry name" value="Ank_2"/>
    <property type="match status" value="2"/>
</dbReference>
<keyword evidence="6" id="KW-0378">Hydrolase</keyword>
<dbReference type="Gene3D" id="3.40.50.1170">
    <property type="entry name" value="L-asparaginase, N-terminal domain"/>
    <property type="match status" value="1"/>
</dbReference>
<feature type="domain" description="Asparaginase/glutaminase C-terminal" evidence="14">
    <location>
        <begin position="298"/>
        <end position="413"/>
    </location>
</feature>
<dbReference type="AlphaFoldDB" id="A0A834R371"/>
<dbReference type="EnsemblMetazoa" id="SSS_6084s_mrna">
    <property type="protein sequence ID" value="KAF7488392.1"/>
    <property type="gene ID" value="SSS_6084"/>
</dbReference>
<dbReference type="SUPFAM" id="SSF53774">
    <property type="entry name" value="Glutaminase/Asparaginase"/>
    <property type="match status" value="1"/>
</dbReference>
<dbReference type="PIRSF" id="PIRSF001220">
    <property type="entry name" value="L-ASNase_gatD"/>
    <property type="match status" value="1"/>
</dbReference>
<dbReference type="InterPro" id="IPR037152">
    <property type="entry name" value="L-asparaginase_N_sf"/>
</dbReference>
<feature type="active site" evidence="12">
    <location>
        <position position="187"/>
    </location>
</feature>
<evidence type="ECO:0000256" key="10">
    <source>
        <dbReference type="ARBA" id="ARBA00061199"/>
    </source>
</evidence>
<dbReference type="EC" id="3.5.1.1" evidence="2"/>
<dbReference type="InterPro" id="IPR041725">
    <property type="entry name" value="L-asparaginase_I"/>
</dbReference>
<sequence>MTDKLLSDESCDSDAELLNNLPLNGTGDVRQKKNPHRRLSLNLAQNLRQHHQLLQQQQQLQNFQQTQSPIDPFFEPKQSFGDLHWGTIGMVKNHLGVYEPRRGALEQVLQKYPQLHDREYFRESFEDSEHLLILPDTGEKTRVIYTVYEYDPLLDSSNMTIDDWVLIAKNIKKEYHRFTGFVILHGTDTMAYTASALSFMLKILIPLFEARSDGKENLLNSLIIAGNYCIPEVTILFNNKLFRGNRTSKISASNLDAFDSPNMSPLVNIGIKIDVDWNNVYRPSTIAKVHVHSKLNRNVTLLRLFPSITVETIRVFLQEPIQGVVLQTYGAGNAPSNRKDILNEFREATKRGLIIVNITQCPNGKVDPSYETGNALIEAGVIPGADMTPEACLAKLSYILSKEEWSLEKKREMVRTNLRGEMTVIRGQNIEDVNLVQAIANTLKVSTSYEMDRLRSALYPAIVCAITARGDVDSLIQLKKNGIDLCACDYDMRTPLHIAVSHGHKNVVKYLLSEGVNVHAKDKNNKTPLHIAIKNQQYDIAKILVDAGALLDLPKVRIGDWLTNAAAKGHLDMLKAIKLSGSSLEERDTFGRQCLHAATESNQIEVVNYLINVVNVNRHKTDIYGRTAKEMAEFFGYHQIWNIFDRKDSEIDSI</sequence>
<dbReference type="InterPro" id="IPR027473">
    <property type="entry name" value="L-asparaginase_C"/>
</dbReference>
<dbReference type="Proteomes" id="UP000070412">
    <property type="component" value="Unassembled WGS sequence"/>
</dbReference>
<evidence type="ECO:0000313" key="15">
    <source>
        <dbReference type="EMBL" id="KAF7488392.1"/>
    </source>
</evidence>
<keyword evidence="9" id="KW-0472">Membrane</keyword>
<evidence type="ECO:0000256" key="2">
    <source>
        <dbReference type="ARBA" id="ARBA00012920"/>
    </source>
</evidence>
<evidence type="ECO:0000256" key="11">
    <source>
        <dbReference type="PROSITE-ProRule" id="PRU00023"/>
    </source>
</evidence>
<evidence type="ECO:0000256" key="1">
    <source>
        <dbReference type="ARBA" id="ARBA00004175"/>
    </source>
</evidence>
<keyword evidence="5" id="KW-0677">Repeat</keyword>
<evidence type="ECO:0000256" key="12">
    <source>
        <dbReference type="PROSITE-ProRule" id="PRU10100"/>
    </source>
</evidence>
<evidence type="ECO:0000256" key="6">
    <source>
        <dbReference type="ARBA" id="ARBA00022801"/>
    </source>
</evidence>
<dbReference type="GO" id="GO:0009066">
    <property type="term" value="P:aspartate family amino acid metabolic process"/>
    <property type="evidence" value="ECO:0007669"/>
    <property type="project" value="UniProtKB-ARBA"/>
</dbReference>
<dbReference type="EMBL" id="WVUK01000066">
    <property type="protein sequence ID" value="KAF7488392.1"/>
    <property type="molecule type" value="Genomic_DNA"/>
</dbReference>
<dbReference type="SMART" id="SM00870">
    <property type="entry name" value="Asparaginase"/>
    <property type="match status" value="1"/>
</dbReference>
<reference evidence="16" key="3">
    <citation type="submission" date="2022-06" db="UniProtKB">
        <authorList>
            <consortium name="EnsemblMetazoa"/>
        </authorList>
    </citation>
    <scope>IDENTIFICATION</scope>
</reference>
<evidence type="ECO:0000256" key="5">
    <source>
        <dbReference type="ARBA" id="ARBA00022737"/>
    </source>
</evidence>
<evidence type="ECO:0000259" key="14">
    <source>
        <dbReference type="Pfam" id="PF17763"/>
    </source>
</evidence>
<dbReference type="CDD" id="cd08963">
    <property type="entry name" value="L-asparaginase_I"/>
    <property type="match status" value="1"/>
</dbReference>
<dbReference type="GO" id="GO:0044231">
    <property type="term" value="C:host cell presynaptic membrane"/>
    <property type="evidence" value="ECO:0007669"/>
    <property type="project" value="UniProtKB-KW"/>
</dbReference>
<name>A0A834R371_SARSC</name>
<dbReference type="InterPro" id="IPR027475">
    <property type="entry name" value="Asparaginase/glutaminase_AS2"/>
</dbReference>
<accession>A0A834R371</accession>
<dbReference type="GO" id="GO:0044218">
    <property type="term" value="C:other organism cell membrane"/>
    <property type="evidence" value="ECO:0007669"/>
    <property type="project" value="UniProtKB-KW"/>
</dbReference>
<evidence type="ECO:0000256" key="8">
    <source>
        <dbReference type="ARBA" id="ARBA00023043"/>
    </source>
</evidence>
<dbReference type="Pfam" id="PF17763">
    <property type="entry name" value="Asparaginase_C"/>
    <property type="match status" value="1"/>
</dbReference>
<reference evidence="15" key="2">
    <citation type="submission" date="2020-01" db="EMBL/GenBank/DDBJ databases">
        <authorList>
            <person name="Korhonen P.K.K."/>
            <person name="Guangxu M.G."/>
            <person name="Wang T.W."/>
            <person name="Stroehlein A.J.S."/>
            <person name="Young N.D."/>
            <person name="Ang C.-S.A."/>
            <person name="Fernando D.W.F."/>
            <person name="Lu H.L."/>
            <person name="Taylor S.T."/>
            <person name="Ehtesham M.E.M."/>
            <person name="Najaraj S.H.N."/>
            <person name="Harsha G.H.G."/>
            <person name="Madugundu A.M."/>
            <person name="Renuse S.R."/>
            <person name="Holt D.H."/>
            <person name="Pandey A.P."/>
            <person name="Papenfuss A.P."/>
            <person name="Gasser R.B.G."/>
            <person name="Fischer K.F."/>
        </authorList>
    </citation>
    <scope>NUCLEOTIDE SEQUENCE</scope>
    <source>
        <strain evidence="15">SSS_KF_BRIS2020</strain>
    </source>
</reference>
<evidence type="ECO:0000256" key="4">
    <source>
        <dbReference type="ARBA" id="ARBA00022537"/>
    </source>
</evidence>
<evidence type="ECO:0000256" key="3">
    <source>
        <dbReference type="ARBA" id="ARBA00022483"/>
    </source>
</evidence>
<keyword evidence="9" id="KW-1053">Target membrane</keyword>
<dbReference type="SMART" id="SM00248">
    <property type="entry name" value="ANK"/>
    <property type="match status" value="3"/>
</dbReference>
<keyword evidence="7" id="KW-0800">Toxin</keyword>
<keyword evidence="8 11" id="KW-0040">ANK repeat</keyword>
<dbReference type="PIRSF" id="PIRSF500176">
    <property type="entry name" value="L_ASNase"/>
    <property type="match status" value="1"/>
</dbReference>
<keyword evidence="3" id="KW-0268">Exocytosis</keyword>
<dbReference type="FunFam" id="3.40.50.40:FF:000001">
    <property type="entry name" value="L-asparaginase 1"/>
    <property type="match status" value="1"/>
</dbReference>
<dbReference type="PRINTS" id="PR00139">
    <property type="entry name" value="ASNGLNASE"/>
</dbReference>
<keyword evidence="4" id="KW-1052">Target cell membrane</keyword>
<keyword evidence="17" id="KW-1185">Reference proteome</keyword>
<dbReference type="InterPro" id="IPR040919">
    <property type="entry name" value="Asparaginase_C"/>
</dbReference>
<dbReference type="InterPro" id="IPR036152">
    <property type="entry name" value="Asp/glu_Ase-like_sf"/>
</dbReference>
<dbReference type="FunFam" id="3.40.50.1170:FF:000003">
    <property type="entry name" value="60 kDa lysophospholipase"/>
    <property type="match status" value="1"/>
</dbReference>
<dbReference type="InterPro" id="IPR002110">
    <property type="entry name" value="Ankyrin_rpt"/>
</dbReference>
<feature type="repeat" description="ANK" evidence="11">
    <location>
        <begin position="524"/>
        <end position="556"/>
    </location>
</feature>
<dbReference type="Pfam" id="PF00710">
    <property type="entry name" value="Asparaginase"/>
    <property type="match status" value="1"/>
</dbReference>
<keyword evidence="7" id="KW-0528">Neurotoxin</keyword>
<dbReference type="Gene3D" id="1.25.40.20">
    <property type="entry name" value="Ankyrin repeat-containing domain"/>
    <property type="match status" value="1"/>
</dbReference>
<evidence type="ECO:0000256" key="7">
    <source>
        <dbReference type="ARBA" id="ARBA00023028"/>
    </source>
</evidence>
<organism evidence="15">
    <name type="scientific">Sarcoptes scabiei</name>
    <name type="common">Itch mite</name>
    <name type="synonym">Acarus scabiei</name>
    <dbReference type="NCBI Taxonomy" id="52283"/>
    <lineage>
        <taxon>Eukaryota</taxon>
        <taxon>Metazoa</taxon>
        <taxon>Ecdysozoa</taxon>
        <taxon>Arthropoda</taxon>
        <taxon>Chelicerata</taxon>
        <taxon>Arachnida</taxon>
        <taxon>Acari</taxon>
        <taxon>Acariformes</taxon>
        <taxon>Sarcoptiformes</taxon>
        <taxon>Astigmata</taxon>
        <taxon>Psoroptidia</taxon>
        <taxon>Sarcoptoidea</taxon>
        <taxon>Sarcoptidae</taxon>
        <taxon>Sarcoptinae</taxon>
        <taxon>Sarcoptes</taxon>
    </lineage>
</organism>
<dbReference type="OrthoDB" id="542841at2759"/>
<dbReference type="Gene3D" id="3.40.50.40">
    <property type="match status" value="1"/>
</dbReference>
<gene>
    <name evidence="15" type="ORF">SSS_6084</name>
</gene>
<protein>
    <recommendedName>
        <fullName evidence="2">asparaginase</fullName>
        <ecNumber evidence="2">3.5.1.1</ecNumber>
    </recommendedName>
</protein>
<evidence type="ECO:0000313" key="17">
    <source>
        <dbReference type="Proteomes" id="UP000070412"/>
    </source>
</evidence>
<dbReference type="PROSITE" id="PS50297">
    <property type="entry name" value="ANK_REP_REGION"/>
    <property type="match status" value="2"/>
</dbReference>
<dbReference type="PROSITE" id="PS51732">
    <property type="entry name" value="ASN_GLN_ASE_3"/>
    <property type="match status" value="1"/>
</dbReference>
<evidence type="ECO:0000313" key="16">
    <source>
        <dbReference type="EnsemblMetazoa" id="KAF7488392.1"/>
    </source>
</evidence>
<evidence type="ECO:0000259" key="13">
    <source>
        <dbReference type="Pfam" id="PF00710"/>
    </source>
</evidence>
<dbReference type="PROSITE" id="PS00917">
    <property type="entry name" value="ASN_GLN_ASE_2"/>
    <property type="match status" value="1"/>
</dbReference>
<dbReference type="SUPFAM" id="SSF48403">
    <property type="entry name" value="Ankyrin repeat"/>
    <property type="match status" value="1"/>
</dbReference>
<dbReference type="PANTHER" id="PTHR11707:SF28">
    <property type="entry name" value="60 KDA LYSOPHOSPHOLIPASE"/>
    <property type="match status" value="1"/>
</dbReference>
<dbReference type="PANTHER" id="PTHR11707">
    <property type="entry name" value="L-ASPARAGINASE"/>
    <property type="match status" value="1"/>
</dbReference>
<proteinExistence type="inferred from homology"/>